<dbReference type="Proteomes" id="UP001396334">
    <property type="component" value="Unassembled WGS sequence"/>
</dbReference>
<reference evidence="3 4" key="1">
    <citation type="journal article" date="2024" name="G3 (Bethesda)">
        <title>Genome assembly of Hibiscus sabdariffa L. provides insights into metabolisms of medicinal natural products.</title>
        <authorList>
            <person name="Kim T."/>
        </authorList>
    </citation>
    <scope>NUCLEOTIDE SEQUENCE [LARGE SCALE GENOMIC DNA]</scope>
    <source>
        <strain evidence="3">TK-2024</strain>
        <tissue evidence="3">Old leaves</tissue>
    </source>
</reference>
<evidence type="ECO:0000313" key="3">
    <source>
        <dbReference type="EMBL" id="KAK9045113.1"/>
    </source>
</evidence>
<evidence type="ECO:0000256" key="2">
    <source>
        <dbReference type="ARBA" id="ARBA00022840"/>
    </source>
</evidence>
<sequence length="225" mass="25177">MCTLSLCCCHYRLEVIKRALSELVILPLQRPELFSHGRLLGPQKGVLLYGPLDVFLYLRVVIDAIILLQKNAQGYTGSGLLKLCKKAACFPIRDLLDKEKKGKLSGSRQKEPDDYQVQVAINELPKVVVSQIINVQSDSQDSRNSHLYTRILLSDLVFCNTLPRKSEYISWHIHLLTIEVTSFVKLVMTALKRVAKDAVGGGLDKSKLLLALLGTIGWVHSHDCL</sequence>
<keyword evidence="1" id="KW-0547">Nucleotide-binding</keyword>
<evidence type="ECO:0000256" key="1">
    <source>
        <dbReference type="ARBA" id="ARBA00022741"/>
    </source>
</evidence>
<gene>
    <name evidence="3" type="ORF">V6N11_059002</name>
</gene>
<comment type="caution">
    <text evidence="3">The sequence shown here is derived from an EMBL/GenBank/DDBJ whole genome shotgun (WGS) entry which is preliminary data.</text>
</comment>
<dbReference type="EMBL" id="JBBPBN010000002">
    <property type="protein sequence ID" value="KAK9045113.1"/>
    <property type="molecule type" value="Genomic_DNA"/>
</dbReference>
<dbReference type="PANTHER" id="PTHR45644:SF3">
    <property type="entry name" value="FI08533P-RELATED"/>
    <property type="match status" value="1"/>
</dbReference>
<name>A0ABR2U6K2_9ROSI</name>
<dbReference type="Gene3D" id="3.40.50.300">
    <property type="entry name" value="P-loop containing nucleotide triphosphate hydrolases"/>
    <property type="match status" value="1"/>
</dbReference>
<proteinExistence type="predicted"/>
<keyword evidence="2" id="KW-0067">ATP-binding</keyword>
<organism evidence="3 4">
    <name type="scientific">Hibiscus sabdariffa</name>
    <name type="common">roselle</name>
    <dbReference type="NCBI Taxonomy" id="183260"/>
    <lineage>
        <taxon>Eukaryota</taxon>
        <taxon>Viridiplantae</taxon>
        <taxon>Streptophyta</taxon>
        <taxon>Embryophyta</taxon>
        <taxon>Tracheophyta</taxon>
        <taxon>Spermatophyta</taxon>
        <taxon>Magnoliopsida</taxon>
        <taxon>eudicotyledons</taxon>
        <taxon>Gunneridae</taxon>
        <taxon>Pentapetalae</taxon>
        <taxon>rosids</taxon>
        <taxon>malvids</taxon>
        <taxon>Malvales</taxon>
        <taxon>Malvaceae</taxon>
        <taxon>Malvoideae</taxon>
        <taxon>Hibiscus</taxon>
    </lineage>
</organism>
<protein>
    <submittedName>
        <fullName evidence="3">Uncharacterized protein</fullName>
    </submittedName>
</protein>
<dbReference type="InterPro" id="IPR051701">
    <property type="entry name" value="Mito_OM_Translocase_MSP1"/>
</dbReference>
<dbReference type="PANTHER" id="PTHR45644">
    <property type="entry name" value="AAA ATPASE, PUTATIVE (AFU_ORTHOLOGUE AFUA_2G12920)-RELATED-RELATED"/>
    <property type="match status" value="1"/>
</dbReference>
<keyword evidence="4" id="KW-1185">Reference proteome</keyword>
<dbReference type="InterPro" id="IPR027417">
    <property type="entry name" value="P-loop_NTPase"/>
</dbReference>
<accession>A0ABR2U6K2</accession>
<evidence type="ECO:0000313" key="4">
    <source>
        <dbReference type="Proteomes" id="UP001396334"/>
    </source>
</evidence>